<name>A0A8J6XW28_9BACT</name>
<evidence type="ECO:0000313" key="2">
    <source>
        <dbReference type="Proteomes" id="UP000648239"/>
    </source>
</evidence>
<dbReference type="SUPFAM" id="SSF52266">
    <property type="entry name" value="SGNH hydrolase"/>
    <property type="match status" value="1"/>
</dbReference>
<dbReference type="EMBL" id="JACXWD010000048">
    <property type="protein sequence ID" value="MBD3868898.1"/>
    <property type="molecule type" value="Genomic_DNA"/>
</dbReference>
<dbReference type="Gene3D" id="3.40.50.1110">
    <property type="entry name" value="SGNH hydrolase"/>
    <property type="match status" value="1"/>
</dbReference>
<dbReference type="AlphaFoldDB" id="A0A8J6XW28"/>
<accession>A0A8J6XW28</accession>
<organism evidence="1 2">
    <name type="scientific">Candidatus Polarisedimenticola svalbardensis</name>
    <dbReference type="NCBI Taxonomy" id="2886004"/>
    <lineage>
        <taxon>Bacteria</taxon>
        <taxon>Pseudomonadati</taxon>
        <taxon>Acidobacteriota</taxon>
        <taxon>Candidatus Polarisedimenticolia</taxon>
        <taxon>Candidatus Polarisedimenticolales</taxon>
        <taxon>Candidatus Polarisedimenticolaceae</taxon>
        <taxon>Candidatus Polarisedimenticola</taxon>
    </lineage>
</organism>
<dbReference type="InterPro" id="IPR036514">
    <property type="entry name" value="SGNH_hydro_sf"/>
</dbReference>
<gene>
    <name evidence="1" type="ORF">IFK94_12290</name>
</gene>
<comment type="caution">
    <text evidence="1">The sequence shown here is derived from an EMBL/GenBank/DDBJ whole genome shotgun (WGS) entry which is preliminary data.</text>
</comment>
<evidence type="ECO:0008006" key="3">
    <source>
        <dbReference type="Google" id="ProtNLM"/>
    </source>
</evidence>
<protein>
    <recommendedName>
        <fullName evidence="3">SGNH hydrolase-type esterase domain-containing protein</fullName>
    </recommendedName>
</protein>
<dbReference type="GO" id="GO:0016788">
    <property type="term" value="F:hydrolase activity, acting on ester bonds"/>
    <property type="evidence" value="ECO:0007669"/>
    <property type="project" value="UniProtKB-ARBA"/>
</dbReference>
<sequence>MKKLVFRLILLTGVLALALLAGEGILRVFVDLPRTKPLPQVRYDPDPVRRFTLRPDQSGFTWEAPFNVDADGFRRNGAGAPENGRRTILATGDSFTFGMGVEDHQTWPAVLEQRLNRAEPGSVQVLNGGTVSYGVFQEIDLFRKRGLGVDPDIVIHGLYWNDYMSAGPPDPDSPPAVNDAGYFTWDDPRPPAGFVRRVVHSLSSHSAILFTLKRVLARGRNESRGVTTYQQAYNRFLAGEVNPEELEPIDRFYEEMVALSADHPFEFYVVIFPVVDLAGQAGSGDHPFARHVRGVLDSLEVRYVDGFRLWESMPDPGSTFLPYNRHLNHRGYDLVADELERLLAE</sequence>
<dbReference type="Proteomes" id="UP000648239">
    <property type="component" value="Unassembled WGS sequence"/>
</dbReference>
<proteinExistence type="predicted"/>
<reference evidence="1 2" key="1">
    <citation type="submission" date="2020-08" db="EMBL/GenBank/DDBJ databases">
        <title>Acidobacteriota in marine sediments use diverse sulfur dissimilation pathways.</title>
        <authorList>
            <person name="Wasmund K."/>
        </authorList>
    </citation>
    <scope>NUCLEOTIDE SEQUENCE [LARGE SCALE GENOMIC DNA]</scope>
    <source>
        <strain evidence="1">MAG AM4</strain>
    </source>
</reference>
<evidence type="ECO:0000313" key="1">
    <source>
        <dbReference type="EMBL" id="MBD3868898.1"/>
    </source>
</evidence>